<keyword evidence="2" id="KW-0812">Transmembrane</keyword>
<dbReference type="Proteomes" id="UP000663845">
    <property type="component" value="Unassembled WGS sequence"/>
</dbReference>
<dbReference type="EMBL" id="CAJOAZ010004586">
    <property type="protein sequence ID" value="CAF4066265.1"/>
    <property type="molecule type" value="Genomic_DNA"/>
</dbReference>
<dbReference type="GO" id="GO:0016020">
    <property type="term" value="C:membrane"/>
    <property type="evidence" value="ECO:0007669"/>
    <property type="project" value="UniProtKB-SubCell"/>
</dbReference>
<dbReference type="Proteomes" id="UP000663844">
    <property type="component" value="Unassembled WGS sequence"/>
</dbReference>
<dbReference type="InterPro" id="IPR051292">
    <property type="entry name" value="Xyl/GlcA_transferase"/>
</dbReference>
<dbReference type="PANTHER" id="PTHR12270:SF25">
    <property type="entry name" value="GLYCOSYLTRANSFERASE-LIKE PROTEIN LARGE"/>
    <property type="match status" value="1"/>
</dbReference>
<dbReference type="GO" id="GO:0015020">
    <property type="term" value="F:glucuronosyltransferase activity"/>
    <property type="evidence" value="ECO:0007669"/>
    <property type="project" value="TreeGrafter"/>
</dbReference>
<dbReference type="PANTHER" id="PTHR12270">
    <property type="entry name" value="GLYCOSYLTRANSFERASE-RELATED"/>
    <property type="match status" value="1"/>
</dbReference>
<evidence type="ECO:0000256" key="6">
    <source>
        <dbReference type="ARBA" id="ARBA00023180"/>
    </source>
</evidence>
<dbReference type="AlphaFoldDB" id="A0A814TA53"/>
<keyword evidence="5" id="KW-0472">Membrane</keyword>
<sequence>MRNNCTKFLFYQIERVITIGKNFLAKHNMTIDHYSGIYAFSKAFIHDFLPSNVSRIIILDVDIIVLDDIYSIWEQFHLFKTNVTALGLVPWYPLVPNNYTYKGLDPDPYISGVILYDMKIIRLINFLDLLDNLTNMASKEFRLKSFWTADQTILSLFAVYFPKYFVTLPCFVNGHTFHYLLNRPTWKSACKNQYPRTVHVVPSGRLKNPSDYFGRLYMFYKDMPSEWLSTCLTSFNSN</sequence>
<reference evidence="7" key="1">
    <citation type="submission" date="2021-02" db="EMBL/GenBank/DDBJ databases">
        <authorList>
            <person name="Nowell W R."/>
        </authorList>
    </citation>
    <scope>NUCLEOTIDE SEQUENCE</scope>
</reference>
<comment type="subcellular location">
    <subcellularLocation>
        <location evidence="1">Membrane</location>
        <topology evidence="1">Single-pass type II membrane protein</topology>
    </subcellularLocation>
</comment>
<dbReference type="GO" id="GO:0035269">
    <property type="term" value="P:protein O-linked glycosylation via mannose"/>
    <property type="evidence" value="ECO:0007669"/>
    <property type="project" value="TreeGrafter"/>
</dbReference>
<organism evidence="7 9">
    <name type="scientific">Adineta steineri</name>
    <dbReference type="NCBI Taxonomy" id="433720"/>
    <lineage>
        <taxon>Eukaryota</taxon>
        <taxon>Metazoa</taxon>
        <taxon>Spiralia</taxon>
        <taxon>Gnathifera</taxon>
        <taxon>Rotifera</taxon>
        <taxon>Eurotatoria</taxon>
        <taxon>Bdelloidea</taxon>
        <taxon>Adinetida</taxon>
        <taxon>Adinetidae</taxon>
        <taxon>Adineta</taxon>
    </lineage>
</organism>
<dbReference type="Gene3D" id="3.90.550.10">
    <property type="entry name" value="Spore Coat Polysaccharide Biosynthesis Protein SpsA, Chain A"/>
    <property type="match status" value="1"/>
</dbReference>
<evidence type="ECO:0000256" key="4">
    <source>
        <dbReference type="ARBA" id="ARBA00022989"/>
    </source>
</evidence>
<keyword evidence="3" id="KW-0735">Signal-anchor</keyword>
<evidence type="ECO:0000256" key="2">
    <source>
        <dbReference type="ARBA" id="ARBA00022692"/>
    </source>
</evidence>
<gene>
    <name evidence="7" type="ORF">JYZ213_LOCUS24530</name>
    <name evidence="8" type="ORF">OXD698_LOCUS33443</name>
</gene>
<name>A0A814TA53_9BILA</name>
<protein>
    <recommendedName>
        <fullName evidence="10">Glycosyltransferase-like protein</fullName>
    </recommendedName>
</protein>
<accession>A0A814TA53</accession>
<keyword evidence="6" id="KW-0325">Glycoprotein</keyword>
<evidence type="ECO:0000256" key="5">
    <source>
        <dbReference type="ARBA" id="ARBA00023136"/>
    </source>
</evidence>
<dbReference type="GO" id="GO:0042285">
    <property type="term" value="F:xylosyltransferase activity"/>
    <property type="evidence" value="ECO:0007669"/>
    <property type="project" value="TreeGrafter"/>
</dbReference>
<evidence type="ECO:0000256" key="1">
    <source>
        <dbReference type="ARBA" id="ARBA00004606"/>
    </source>
</evidence>
<evidence type="ECO:0000256" key="3">
    <source>
        <dbReference type="ARBA" id="ARBA00022968"/>
    </source>
</evidence>
<evidence type="ECO:0000313" key="8">
    <source>
        <dbReference type="EMBL" id="CAF4066265.1"/>
    </source>
</evidence>
<evidence type="ECO:0000313" key="9">
    <source>
        <dbReference type="Proteomes" id="UP000663845"/>
    </source>
</evidence>
<dbReference type="SUPFAM" id="SSF53448">
    <property type="entry name" value="Nucleotide-diphospho-sugar transferases"/>
    <property type="match status" value="1"/>
</dbReference>
<evidence type="ECO:0000313" key="7">
    <source>
        <dbReference type="EMBL" id="CAF1158845.1"/>
    </source>
</evidence>
<proteinExistence type="predicted"/>
<dbReference type="InterPro" id="IPR029044">
    <property type="entry name" value="Nucleotide-diphossugar_trans"/>
</dbReference>
<keyword evidence="4" id="KW-1133">Transmembrane helix</keyword>
<evidence type="ECO:0008006" key="10">
    <source>
        <dbReference type="Google" id="ProtNLM"/>
    </source>
</evidence>
<comment type="caution">
    <text evidence="7">The sequence shown here is derived from an EMBL/GenBank/DDBJ whole genome shotgun (WGS) entry which is preliminary data.</text>
</comment>
<dbReference type="EMBL" id="CAJNOG010000302">
    <property type="protein sequence ID" value="CAF1158845.1"/>
    <property type="molecule type" value="Genomic_DNA"/>
</dbReference>